<gene>
    <name evidence="1" type="ORF">METZ01_LOCUS358403</name>
</gene>
<feature type="non-terminal residue" evidence="1">
    <location>
        <position position="29"/>
    </location>
</feature>
<reference evidence="1" key="1">
    <citation type="submission" date="2018-05" db="EMBL/GenBank/DDBJ databases">
        <authorList>
            <person name="Lanie J.A."/>
            <person name="Ng W.-L."/>
            <person name="Kazmierczak K.M."/>
            <person name="Andrzejewski T.M."/>
            <person name="Davidsen T.M."/>
            <person name="Wayne K.J."/>
            <person name="Tettelin H."/>
            <person name="Glass J.I."/>
            <person name="Rusch D."/>
            <person name="Podicherti R."/>
            <person name="Tsui H.-C.T."/>
            <person name="Winkler M.E."/>
        </authorList>
    </citation>
    <scope>NUCLEOTIDE SEQUENCE</scope>
</reference>
<evidence type="ECO:0000313" key="1">
    <source>
        <dbReference type="EMBL" id="SVD05549.1"/>
    </source>
</evidence>
<organism evidence="1">
    <name type="scientific">marine metagenome</name>
    <dbReference type="NCBI Taxonomy" id="408172"/>
    <lineage>
        <taxon>unclassified sequences</taxon>
        <taxon>metagenomes</taxon>
        <taxon>ecological metagenomes</taxon>
    </lineage>
</organism>
<proteinExistence type="predicted"/>
<dbReference type="AlphaFoldDB" id="A0A382S6N5"/>
<sequence>MLFENNEREMMELPFYYAFTTDSDTKKKF</sequence>
<dbReference type="EMBL" id="UINC01126823">
    <property type="protein sequence ID" value="SVD05549.1"/>
    <property type="molecule type" value="Genomic_DNA"/>
</dbReference>
<protein>
    <submittedName>
        <fullName evidence="1">Uncharacterized protein</fullName>
    </submittedName>
</protein>
<name>A0A382S6N5_9ZZZZ</name>
<accession>A0A382S6N5</accession>